<name>A0A150MT72_GEOSE</name>
<dbReference type="EMBL" id="LQYV01000040">
    <property type="protein sequence ID" value="KYD27639.1"/>
    <property type="molecule type" value="Genomic_DNA"/>
</dbReference>
<protein>
    <submittedName>
        <fullName evidence="1">Uncharacterized protein</fullName>
    </submittedName>
</protein>
<evidence type="ECO:0000313" key="2">
    <source>
        <dbReference type="Proteomes" id="UP000075424"/>
    </source>
</evidence>
<accession>A0A150MT72</accession>
<proteinExistence type="predicted"/>
<dbReference type="Proteomes" id="UP000075424">
    <property type="component" value="Unassembled WGS sequence"/>
</dbReference>
<reference evidence="1 2" key="1">
    <citation type="submission" date="2016-01" db="EMBL/GenBank/DDBJ databases">
        <title>Draft Genome Sequences of Seven Thermophilic Sporeformers Isolated from Foods.</title>
        <authorList>
            <person name="Berendsen E.M."/>
            <person name="Wells-Bennik M.H."/>
            <person name="Krawcyk A.O."/>
            <person name="De Jong A."/>
            <person name="Holsappel S."/>
            <person name="Eijlander R.T."/>
            <person name="Kuipers O.P."/>
        </authorList>
    </citation>
    <scope>NUCLEOTIDE SEQUENCE [LARGE SCALE GENOMIC DNA]</scope>
    <source>
        <strain evidence="1 2">B4109</strain>
    </source>
</reference>
<evidence type="ECO:0000313" key="1">
    <source>
        <dbReference type="EMBL" id="KYD27639.1"/>
    </source>
</evidence>
<dbReference type="PATRIC" id="fig|1422.18.peg.2823"/>
<sequence length="38" mass="4506">MSPIEEKLCQERKRLGQDLINPDLSVVMKKCYEKQLKN</sequence>
<organism evidence="1 2">
    <name type="scientific">Geobacillus stearothermophilus</name>
    <name type="common">Bacillus stearothermophilus</name>
    <dbReference type="NCBI Taxonomy" id="1422"/>
    <lineage>
        <taxon>Bacteria</taxon>
        <taxon>Bacillati</taxon>
        <taxon>Bacillota</taxon>
        <taxon>Bacilli</taxon>
        <taxon>Bacillales</taxon>
        <taxon>Anoxybacillaceae</taxon>
        <taxon>Geobacillus</taxon>
    </lineage>
</organism>
<dbReference type="AlphaFoldDB" id="A0A150MT72"/>
<comment type="caution">
    <text evidence="1">The sequence shown here is derived from an EMBL/GenBank/DDBJ whole genome shotgun (WGS) entry which is preliminary data.</text>
</comment>
<gene>
    <name evidence="1" type="ORF">B4109_3094</name>
</gene>